<proteinExistence type="predicted"/>
<reference evidence="2 3" key="1">
    <citation type="submission" date="2024-08" db="EMBL/GenBank/DDBJ databases">
        <title>Mycobacterium servetensis sp. nov., a novel rapid-growing mycobacterial species recovered from a human patient in Zaragoza, Spain.</title>
        <authorList>
            <person name="Tristancho-Baro A.I."/>
            <person name="Buenestado-Serrano S."/>
            <person name="Garcia De Viedma D."/>
            <person name="Milagro-Beamonte A."/>
            <person name="Burillo N."/>
            <person name="Sanz S."/>
            <person name="Lopez-Calleja A.I."/>
            <person name="Penas-Utrilla D."/>
            <person name="Guardingo M."/>
            <person name="Garcia M.J."/>
            <person name="Vinuelas-Bayon J."/>
        </authorList>
    </citation>
    <scope>NUCLEOTIDE SEQUENCE [LARGE SCALE GENOMIC DNA]</scope>
    <source>
        <strain evidence="3">HUMS_12744610</strain>
    </source>
</reference>
<dbReference type="SUPFAM" id="SSF81665">
    <property type="entry name" value="Calcium ATPase, transmembrane domain M"/>
    <property type="match status" value="1"/>
</dbReference>
<evidence type="ECO:0000313" key="2">
    <source>
        <dbReference type="EMBL" id="MEY8017844.1"/>
    </source>
</evidence>
<comment type="caution">
    <text evidence="2">The sequence shown here is derived from an EMBL/GenBank/DDBJ whole genome shotgun (WGS) entry which is preliminary data.</text>
</comment>
<dbReference type="InterPro" id="IPR006068">
    <property type="entry name" value="ATPase_P-typ_cation-transptr_C"/>
</dbReference>
<keyword evidence="3" id="KW-1185">Reference proteome</keyword>
<dbReference type="Gene3D" id="1.20.1110.10">
    <property type="entry name" value="Calcium-transporting ATPase, transmembrane domain"/>
    <property type="match status" value="1"/>
</dbReference>
<dbReference type="EMBL" id="JBGEDP010000001">
    <property type="protein sequence ID" value="MEY8017844.1"/>
    <property type="molecule type" value="Genomic_DNA"/>
</dbReference>
<evidence type="ECO:0000259" key="1">
    <source>
        <dbReference type="Pfam" id="PF00689"/>
    </source>
</evidence>
<organism evidence="2 3">
    <name type="scientific">Mycobacterium servetii</name>
    <dbReference type="NCBI Taxonomy" id="3237418"/>
    <lineage>
        <taxon>Bacteria</taxon>
        <taxon>Bacillati</taxon>
        <taxon>Actinomycetota</taxon>
        <taxon>Actinomycetes</taxon>
        <taxon>Mycobacteriales</taxon>
        <taxon>Mycobacteriaceae</taxon>
        <taxon>Mycobacterium</taxon>
    </lineage>
</organism>
<dbReference type="Pfam" id="PF00689">
    <property type="entry name" value="Cation_ATPase_C"/>
    <property type="match status" value="1"/>
</dbReference>
<dbReference type="InterPro" id="IPR023298">
    <property type="entry name" value="ATPase_P-typ_TM_dom_sf"/>
</dbReference>
<accession>A0ABV4C5L6</accession>
<gene>
    <name evidence="2" type="ORF">AB8998_24165</name>
</gene>
<dbReference type="Proteomes" id="UP001564760">
    <property type="component" value="Unassembled WGS sequence"/>
</dbReference>
<evidence type="ECO:0000313" key="3">
    <source>
        <dbReference type="Proteomes" id="UP001564760"/>
    </source>
</evidence>
<feature type="domain" description="Cation-transporting P-type ATPase C-terminal" evidence="1">
    <location>
        <begin position="15"/>
        <end position="52"/>
    </location>
</feature>
<name>A0ABV4C5L6_9MYCO</name>
<dbReference type="RefSeq" id="WP_369740201.1">
    <property type="nucleotide sequence ID" value="NZ_JBGEDP010000001.1"/>
</dbReference>
<protein>
    <submittedName>
        <fullName evidence="2">Cation transporting ATPase C-terminal domain-containing protein</fullName>
    </submittedName>
</protein>
<sequence>MFVQLRGLLRVAGDLPLFNTAFTTTPLSPGRWLVCLAVSSSVLWVSEARKFVLRRLDRRRATRSGPSAG</sequence>